<dbReference type="AlphaFoldDB" id="A0A127Q9T1"/>
<accession>A0A127Q9T1</accession>
<evidence type="ECO:0000313" key="1">
    <source>
        <dbReference type="EMBL" id="AMP06803.1"/>
    </source>
</evidence>
<dbReference type="Proteomes" id="UP000074561">
    <property type="component" value="Chromosome"/>
</dbReference>
<proteinExistence type="predicted"/>
<reference evidence="1 2" key="1">
    <citation type="submission" date="2015-11" db="EMBL/GenBank/DDBJ databases">
        <title>Exploring the genomic traits of fungus-feeding bacterial genus Collimonas.</title>
        <authorList>
            <person name="Song C."/>
            <person name="Schmidt R."/>
            <person name="de Jager V."/>
            <person name="Krzyzanowska D."/>
            <person name="Jongedijk E."/>
            <person name="Cankar K."/>
            <person name="Beekwilder J."/>
            <person name="van Veen A."/>
            <person name="de Boer W."/>
            <person name="van Veen J.A."/>
            <person name="Garbeva P."/>
        </authorList>
    </citation>
    <scope>NUCLEOTIDE SEQUENCE [LARGE SCALE GENOMIC DNA]</scope>
    <source>
        <strain evidence="1 2">Ter91</strain>
    </source>
</reference>
<gene>
    <name evidence="1" type="ORF">CPter91_4496</name>
</gene>
<dbReference type="KEGG" id="cpra:CPter91_4496"/>
<dbReference type="EMBL" id="CP013234">
    <property type="protein sequence ID" value="AMP06803.1"/>
    <property type="molecule type" value="Genomic_DNA"/>
</dbReference>
<dbReference type="STRING" id="279113.CPter91_4496"/>
<name>A0A127Q9T1_9BURK</name>
<sequence length="42" mass="5109">MAKPSQNTSVSWFFLDMAFFHKHQFIAMWKYICHCRFAHICV</sequence>
<protein>
    <submittedName>
        <fullName evidence="1">Uncharacterized protein</fullName>
    </submittedName>
</protein>
<evidence type="ECO:0000313" key="2">
    <source>
        <dbReference type="Proteomes" id="UP000074561"/>
    </source>
</evidence>
<organism evidence="1 2">
    <name type="scientific">Collimonas pratensis</name>
    <dbReference type="NCBI Taxonomy" id="279113"/>
    <lineage>
        <taxon>Bacteria</taxon>
        <taxon>Pseudomonadati</taxon>
        <taxon>Pseudomonadota</taxon>
        <taxon>Betaproteobacteria</taxon>
        <taxon>Burkholderiales</taxon>
        <taxon>Oxalobacteraceae</taxon>
        <taxon>Collimonas</taxon>
    </lineage>
</organism>
<dbReference type="PATRIC" id="fig|279113.9.peg.4455"/>